<accession>A0A7S7SNC6</accession>
<proteinExistence type="predicted"/>
<keyword evidence="2" id="KW-1185">Reference proteome</keyword>
<evidence type="ECO:0000313" key="1">
    <source>
        <dbReference type="EMBL" id="QOY90803.1"/>
    </source>
</evidence>
<dbReference type="RefSeq" id="WP_194452460.1">
    <property type="nucleotide sequence ID" value="NZ_CP063849.1"/>
</dbReference>
<organism evidence="1 2">
    <name type="scientific">Paludibaculum fermentans</name>
    <dbReference type="NCBI Taxonomy" id="1473598"/>
    <lineage>
        <taxon>Bacteria</taxon>
        <taxon>Pseudomonadati</taxon>
        <taxon>Acidobacteriota</taxon>
        <taxon>Terriglobia</taxon>
        <taxon>Bryobacterales</taxon>
        <taxon>Bryobacteraceae</taxon>
        <taxon>Paludibaculum</taxon>
    </lineage>
</organism>
<dbReference type="AlphaFoldDB" id="A0A7S7SNC6"/>
<dbReference type="Proteomes" id="UP000593892">
    <property type="component" value="Chromosome"/>
</dbReference>
<gene>
    <name evidence="1" type="ORF">IRI77_12900</name>
</gene>
<protein>
    <submittedName>
        <fullName evidence="1">Uncharacterized protein</fullName>
    </submittedName>
</protein>
<name>A0A7S7SNC6_PALFE</name>
<sequence length="210" mass="23803">MPRQERSAATPVQELSTLLELWQWWLKEDYSLDLIVTDPSAQEGAPPIRHHFVFGPCDRREPAAEESFHFDCKLEALMDSLHRGEALPGCNKPTRIAGLRIVLFNQDLAYQASLETGPNKVEIVFDLSSVAFGKGRIPAYVRAVRMGRKWLIRPRHPEIVSLAGFEGDIDECLREIFLAASVAPHPYQEYIDANKAQYDEAMAMGRRIPE</sequence>
<evidence type="ECO:0000313" key="2">
    <source>
        <dbReference type="Proteomes" id="UP000593892"/>
    </source>
</evidence>
<reference evidence="1 2" key="1">
    <citation type="submission" date="2020-10" db="EMBL/GenBank/DDBJ databases">
        <title>Complete genome sequence of Paludibaculum fermentans P105T, a facultatively anaerobic acidobacterium capable of dissimilatory Fe(III) reduction.</title>
        <authorList>
            <person name="Dedysh S.N."/>
            <person name="Beletsky A.V."/>
            <person name="Kulichevskaya I.S."/>
            <person name="Mardanov A.V."/>
            <person name="Ravin N.V."/>
        </authorList>
    </citation>
    <scope>NUCLEOTIDE SEQUENCE [LARGE SCALE GENOMIC DNA]</scope>
    <source>
        <strain evidence="1 2">P105</strain>
    </source>
</reference>
<dbReference type="EMBL" id="CP063849">
    <property type="protein sequence ID" value="QOY90803.1"/>
    <property type="molecule type" value="Genomic_DNA"/>
</dbReference>
<dbReference type="KEGG" id="pfer:IRI77_12900"/>